<evidence type="ECO:0000313" key="2">
    <source>
        <dbReference type="EMBL" id="WWC91016.1"/>
    </source>
</evidence>
<dbReference type="Pfam" id="PF04488">
    <property type="entry name" value="Gly_transf_sug"/>
    <property type="match status" value="1"/>
</dbReference>
<dbReference type="InterPro" id="IPR029044">
    <property type="entry name" value="Nucleotide-diphossugar_trans"/>
</dbReference>
<dbReference type="AlphaFoldDB" id="A0AAX4JZV7"/>
<evidence type="ECO:0000256" key="1">
    <source>
        <dbReference type="ARBA" id="ARBA00009003"/>
    </source>
</evidence>
<dbReference type="SUPFAM" id="SSF53448">
    <property type="entry name" value="Nucleotide-diphospho-sugar transferases"/>
    <property type="match status" value="1"/>
</dbReference>
<dbReference type="PANTHER" id="PTHR31834:SF1">
    <property type="entry name" value="INITIATION-SPECIFIC ALPHA-1,6-MANNOSYLTRANSFERASE"/>
    <property type="match status" value="1"/>
</dbReference>
<dbReference type="EMBL" id="CP144105">
    <property type="protein sequence ID" value="WWC91016.1"/>
    <property type="molecule type" value="Genomic_DNA"/>
</dbReference>
<comment type="similarity">
    <text evidence="1">Belongs to the glycosyltransferase 32 family.</text>
</comment>
<reference evidence="2 3" key="1">
    <citation type="submission" date="2024-01" db="EMBL/GenBank/DDBJ databases">
        <title>Comparative genomics of Cryptococcus and Kwoniella reveals pathogenesis evolution and contrasting modes of karyotype evolution via chromosome fusion or intercentromeric recombination.</title>
        <authorList>
            <person name="Coelho M.A."/>
            <person name="David-Palma M."/>
            <person name="Shea T."/>
            <person name="Bowers K."/>
            <person name="McGinley-Smith S."/>
            <person name="Mohammad A.W."/>
            <person name="Gnirke A."/>
            <person name="Yurkov A.M."/>
            <person name="Nowrousian M."/>
            <person name="Sun S."/>
            <person name="Cuomo C.A."/>
            <person name="Heitman J."/>
        </authorList>
    </citation>
    <scope>NUCLEOTIDE SEQUENCE [LARGE SCALE GENOMIC DNA]</scope>
    <source>
        <strain evidence="2 3">CBS 6074</strain>
    </source>
</reference>
<dbReference type="Gene3D" id="3.90.550.20">
    <property type="match status" value="1"/>
</dbReference>
<dbReference type="RefSeq" id="XP_066077779.1">
    <property type="nucleotide sequence ID" value="XM_066221682.1"/>
</dbReference>
<name>A0AAX4JZV7_9TREE</name>
<dbReference type="InterPro" id="IPR007577">
    <property type="entry name" value="GlycoTrfase_DXD_sugar-bd_CS"/>
</dbReference>
<evidence type="ECO:0000313" key="3">
    <source>
        <dbReference type="Proteomes" id="UP001355207"/>
    </source>
</evidence>
<dbReference type="InterPro" id="IPR039367">
    <property type="entry name" value="Och1-like"/>
</dbReference>
<evidence type="ECO:0008006" key="4">
    <source>
        <dbReference type="Google" id="ProtNLM"/>
    </source>
</evidence>
<dbReference type="GO" id="GO:0006487">
    <property type="term" value="P:protein N-linked glycosylation"/>
    <property type="evidence" value="ECO:0007669"/>
    <property type="project" value="TreeGrafter"/>
</dbReference>
<protein>
    <recommendedName>
        <fullName evidence="4">Alpha-1,6-mannosyltransferase</fullName>
    </recommendedName>
</protein>
<dbReference type="GO" id="GO:0000136">
    <property type="term" value="C:mannan polymerase complex"/>
    <property type="evidence" value="ECO:0007669"/>
    <property type="project" value="TreeGrafter"/>
</dbReference>
<keyword evidence="3" id="KW-1185">Reference proteome</keyword>
<dbReference type="GO" id="GO:0000009">
    <property type="term" value="F:alpha-1,6-mannosyltransferase activity"/>
    <property type="evidence" value="ECO:0007669"/>
    <property type="project" value="InterPro"/>
</dbReference>
<dbReference type="GeneID" id="91096626"/>
<organism evidence="2 3">
    <name type="scientific">Kwoniella dendrophila CBS 6074</name>
    <dbReference type="NCBI Taxonomy" id="1295534"/>
    <lineage>
        <taxon>Eukaryota</taxon>
        <taxon>Fungi</taxon>
        <taxon>Dikarya</taxon>
        <taxon>Basidiomycota</taxon>
        <taxon>Agaricomycotina</taxon>
        <taxon>Tremellomycetes</taxon>
        <taxon>Tremellales</taxon>
        <taxon>Cryptococcaceae</taxon>
        <taxon>Kwoniella</taxon>
    </lineage>
</organism>
<dbReference type="Proteomes" id="UP001355207">
    <property type="component" value="Chromosome 8"/>
</dbReference>
<sequence length="485" mass="55314">MSLSSWVDNLRSQGYSMLPMSSTPTTPDLTKTYTSASTKKRLFQITAVVLGLVVIVGYSTKSSNSSGRGGNYYYEQYMNKSSTISNVDENNDNWGKTIEMGWIPPNVGLADLGEVAESRYRLGFEAGEEGTIEYFQRLHDFALSLPLALHSPLLTSLFYHAPPNQPKLVPAHPTISNENIQPKPNSMISYKYIHQTDKEYDPSNELQKQWERINKPDGWSIHFLDDQQAHDWMLKWFRRSDVEFAWDYMHRGVLKADFLRYLLPLVMGGVYSDVDTQPLRPIEQWGQHSVEYLDISSTDGHEWKSKLSTHPAVIVGIDVDVHSYQGWENGWPRSLGICQWTLSSAPSHPIFLDAVRRVVNSTRVVESWENWRKIEIQRLIQIGQNDQAEELRNQHRDHAMNVMEWTGPGLFSDSVMAFLLARYNVTWHRLRGLDHPLRIGDVLILPITGFSPGGEPDFGAEGPDSIQANLLHNFRGSWKPDGARK</sequence>
<proteinExistence type="inferred from homology"/>
<accession>A0AAX4JZV7</accession>
<gene>
    <name evidence="2" type="ORF">L201_005956</name>
</gene>
<dbReference type="PANTHER" id="PTHR31834">
    <property type="entry name" value="INITIATION-SPECIFIC ALPHA-1,6-MANNOSYLTRANSFERASE"/>
    <property type="match status" value="1"/>
</dbReference>